<name>A0A434A105_9FLAO</name>
<reference evidence="2" key="1">
    <citation type="journal article" date="2019" name="Syst. Appl. Microbiol.">
        <title>Flavobacterium circumlabens sp. nov. and Flavobacterium cupreum sp. nov., two psychrotrophic species isolated from Antarctic environmental samples.</title>
        <authorList>
            <person name="Kralova S."/>
            <person name="Busse H.-J."/>
            <person name="Svec P."/>
            <person name="Maslanova I."/>
            <person name="Stankova E."/>
            <person name="Bartak M."/>
            <person name="Sedlacek I."/>
        </authorList>
    </citation>
    <scope>NUCLEOTIDE SEQUENCE [LARGE SCALE GENOMIC DNA]</scope>
    <source>
        <strain evidence="2">CCM 8825</strain>
    </source>
</reference>
<sequence length="27" mass="3041">MATGFLNPDDRLIIIVMNEKEVVVPLI</sequence>
<keyword evidence="2" id="KW-1185">Reference proteome</keyword>
<comment type="caution">
    <text evidence="1">The sequence shown here is derived from an EMBL/GenBank/DDBJ whole genome shotgun (WGS) entry which is preliminary data.</text>
</comment>
<gene>
    <name evidence="1" type="ORF">D0817_23455</name>
</gene>
<proteinExistence type="predicted"/>
<evidence type="ECO:0000313" key="2">
    <source>
        <dbReference type="Proteomes" id="UP000288102"/>
    </source>
</evidence>
<dbReference type="EMBL" id="QWDM01000022">
    <property type="protein sequence ID" value="RUT68007.1"/>
    <property type="molecule type" value="Genomic_DNA"/>
</dbReference>
<evidence type="ECO:0000313" key="1">
    <source>
        <dbReference type="EMBL" id="RUT68007.1"/>
    </source>
</evidence>
<dbReference type="Proteomes" id="UP000288102">
    <property type="component" value="Unassembled WGS sequence"/>
</dbReference>
<accession>A0A434A105</accession>
<protein>
    <submittedName>
        <fullName evidence="1">Uncharacterized protein</fullName>
    </submittedName>
</protein>
<organism evidence="1 2">
    <name type="scientific">Flavobacterium cupreum</name>
    <dbReference type="NCBI Taxonomy" id="2133766"/>
    <lineage>
        <taxon>Bacteria</taxon>
        <taxon>Pseudomonadati</taxon>
        <taxon>Bacteroidota</taxon>
        <taxon>Flavobacteriia</taxon>
        <taxon>Flavobacteriales</taxon>
        <taxon>Flavobacteriaceae</taxon>
        <taxon>Flavobacterium</taxon>
    </lineage>
</organism>
<dbReference type="AlphaFoldDB" id="A0A434A105"/>